<evidence type="ECO:0000256" key="3">
    <source>
        <dbReference type="ARBA" id="ARBA00029440"/>
    </source>
</evidence>
<dbReference type="AlphaFoldDB" id="A0A9D1CH07"/>
<dbReference type="GO" id="GO:0070403">
    <property type="term" value="F:NAD+ binding"/>
    <property type="evidence" value="ECO:0007669"/>
    <property type="project" value="InterPro"/>
</dbReference>
<accession>A0A9D1CH07</accession>
<dbReference type="PROSITE" id="PS51176">
    <property type="entry name" value="PDH_ADH"/>
    <property type="match status" value="1"/>
</dbReference>
<dbReference type="GO" id="GO:0004665">
    <property type="term" value="F:prephenate dehydrogenase (NADP+) activity"/>
    <property type="evidence" value="ECO:0007669"/>
    <property type="project" value="InterPro"/>
</dbReference>
<reference evidence="6" key="1">
    <citation type="submission" date="2020-10" db="EMBL/GenBank/DDBJ databases">
        <authorList>
            <person name="Gilroy R."/>
        </authorList>
    </citation>
    <scope>NUCLEOTIDE SEQUENCE</scope>
    <source>
        <strain evidence="6">ChiGjej2B2-12916</strain>
    </source>
</reference>
<comment type="similarity">
    <text evidence="1">Belongs to the prephenate/arogenate dehydrogenase family.</text>
</comment>
<dbReference type="InterPro" id="IPR008927">
    <property type="entry name" value="6-PGluconate_DH-like_C_sf"/>
</dbReference>
<dbReference type="Pfam" id="PF20463">
    <property type="entry name" value="PDH_C"/>
    <property type="match status" value="1"/>
</dbReference>
<dbReference type="InterPro" id="IPR046825">
    <property type="entry name" value="PDH_C"/>
</dbReference>
<dbReference type="SUPFAM" id="SSF48179">
    <property type="entry name" value="6-phosphogluconate dehydrogenase C-terminal domain-like"/>
    <property type="match status" value="1"/>
</dbReference>
<protein>
    <submittedName>
        <fullName evidence="6">Prephenate dehydrogenase</fullName>
    </submittedName>
</protein>
<dbReference type="PANTHER" id="PTHR21363">
    <property type="entry name" value="PREPHENATE DEHYDROGENASE"/>
    <property type="match status" value="1"/>
</dbReference>
<proteinExistence type="inferred from homology"/>
<dbReference type="GO" id="GO:0006571">
    <property type="term" value="P:tyrosine biosynthetic process"/>
    <property type="evidence" value="ECO:0007669"/>
    <property type="project" value="InterPro"/>
</dbReference>
<comment type="caution">
    <text evidence="6">The sequence shown here is derived from an EMBL/GenBank/DDBJ whole genome shotgun (WGS) entry which is preliminary data.</text>
</comment>
<evidence type="ECO:0000313" key="7">
    <source>
        <dbReference type="Proteomes" id="UP000886879"/>
    </source>
</evidence>
<keyword evidence="4" id="KW-0175">Coiled coil</keyword>
<dbReference type="InterPro" id="IPR036291">
    <property type="entry name" value="NAD(P)-bd_dom_sf"/>
</dbReference>
<dbReference type="PANTHER" id="PTHR21363:SF0">
    <property type="entry name" value="PREPHENATE DEHYDROGENASE [NADP(+)]"/>
    <property type="match status" value="1"/>
</dbReference>
<dbReference type="SUPFAM" id="SSF51735">
    <property type="entry name" value="NAD(P)-binding Rossmann-fold domains"/>
    <property type="match status" value="1"/>
</dbReference>
<dbReference type="InterPro" id="IPR050812">
    <property type="entry name" value="Preph/Arog_dehydrog"/>
</dbReference>
<gene>
    <name evidence="6" type="ORF">IAD31_08335</name>
</gene>
<evidence type="ECO:0000256" key="1">
    <source>
        <dbReference type="ARBA" id="ARBA00007964"/>
    </source>
</evidence>
<feature type="coiled-coil region" evidence="4">
    <location>
        <begin position="235"/>
        <end position="262"/>
    </location>
</feature>
<dbReference type="InterPro" id="IPR003099">
    <property type="entry name" value="Prephen_DH"/>
</dbReference>
<dbReference type="InterPro" id="IPR046826">
    <property type="entry name" value="PDH_N"/>
</dbReference>
<sequence length="292" mass="32398">MAEKRIVVVGLGLIGGSMAMALQGFEDYEVVGVVRSASTYQKAVERHAADRVTYDAAEELPGADVVILAQDPQGIVSFLEEHRSHFKPGSVIVDVCGIKRAIMDGAQCLPDNVDFIGCHPMAGKEVSGIDNAEAGLFRNTHFIMTPPEGVRQEHVDLVERMARFCQFRDVIRTTPERHDEMIAYTSQLMHIIALSVCDDEELFSCRGFEGGSFRDCTRVAALDVGLWTQLFSLNREALSRTVKRLEGRLAAYRRAIETQDNELLAAMLTHSAARKKLMNLEQARGDDVHNSF</sequence>
<dbReference type="Gene3D" id="1.10.3660.10">
    <property type="entry name" value="6-phosphogluconate dehydrogenase C-terminal like domain"/>
    <property type="match status" value="1"/>
</dbReference>
<comment type="pathway">
    <text evidence="3">Amino-acid biosynthesis.</text>
</comment>
<dbReference type="GO" id="GO:0008977">
    <property type="term" value="F:prephenate dehydrogenase (NAD+) activity"/>
    <property type="evidence" value="ECO:0007669"/>
    <property type="project" value="InterPro"/>
</dbReference>
<reference evidence="6" key="2">
    <citation type="journal article" date="2021" name="PeerJ">
        <title>Extensive microbial diversity within the chicken gut microbiome revealed by metagenomics and culture.</title>
        <authorList>
            <person name="Gilroy R."/>
            <person name="Ravi A."/>
            <person name="Getino M."/>
            <person name="Pursley I."/>
            <person name="Horton D.L."/>
            <person name="Alikhan N.F."/>
            <person name="Baker D."/>
            <person name="Gharbi K."/>
            <person name="Hall N."/>
            <person name="Watson M."/>
            <person name="Adriaenssens E.M."/>
            <person name="Foster-Nyarko E."/>
            <person name="Jarju S."/>
            <person name="Secka A."/>
            <person name="Antonio M."/>
            <person name="Oren A."/>
            <person name="Chaudhuri R.R."/>
            <person name="La Ragione R."/>
            <person name="Hildebrand F."/>
            <person name="Pallen M.J."/>
        </authorList>
    </citation>
    <scope>NUCLEOTIDE SEQUENCE</scope>
    <source>
        <strain evidence="6">ChiGjej2B2-12916</strain>
    </source>
</reference>
<dbReference type="Pfam" id="PF02153">
    <property type="entry name" value="PDH_N"/>
    <property type="match status" value="1"/>
</dbReference>
<evidence type="ECO:0000259" key="5">
    <source>
        <dbReference type="PROSITE" id="PS51176"/>
    </source>
</evidence>
<feature type="domain" description="Prephenate/arogenate dehydrogenase" evidence="5">
    <location>
        <begin position="4"/>
        <end position="286"/>
    </location>
</feature>
<dbReference type="EMBL" id="DVFO01000090">
    <property type="protein sequence ID" value="HIQ61581.1"/>
    <property type="molecule type" value="Genomic_DNA"/>
</dbReference>
<organism evidence="6 7">
    <name type="scientific">Candidatus Enterenecus faecium</name>
    <dbReference type="NCBI Taxonomy" id="2840780"/>
    <lineage>
        <taxon>Bacteria</taxon>
        <taxon>Bacillati</taxon>
        <taxon>Bacillota</taxon>
        <taxon>Clostridia</taxon>
        <taxon>Eubacteriales</taxon>
        <taxon>Candidatus Enterenecus</taxon>
    </lineage>
</organism>
<evidence type="ECO:0000313" key="6">
    <source>
        <dbReference type="EMBL" id="HIQ61581.1"/>
    </source>
</evidence>
<keyword evidence="2" id="KW-0560">Oxidoreductase</keyword>
<dbReference type="Proteomes" id="UP000886879">
    <property type="component" value="Unassembled WGS sequence"/>
</dbReference>
<name>A0A9D1CH07_9FIRM</name>
<evidence type="ECO:0000256" key="2">
    <source>
        <dbReference type="ARBA" id="ARBA00023002"/>
    </source>
</evidence>
<dbReference type="Gene3D" id="3.40.50.720">
    <property type="entry name" value="NAD(P)-binding Rossmann-like Domain"/>
    <property type="match status" value="1"/>
</dbReference>
<evidence type="ECO:0000256" key="4">
    <source>
        <dbReference type="SAM" id="Coils"/>
    </source>
</evidence>